<name>T1GBA7_MEGSC</name>
<dbReference type="AlphaFoldDB" id="T1GBA7"/>
<accession>T1GBA7</accession>
<dbReference type="EMBL" id="CAQQ02047817">
    <property type="status" value="NOT_ANNOTATED_CDS"/>
    <property type="molecule type" value="Genomic_DNA"/>
</dbReference>
<dbReference type="EnsemblMetazoa" id="MESCA000534-RA">
    <property type="protein sequence ID" value="MESCA000534-PA"/>
    <property type="gene ID" value="MESCA000534"/>
</dbReference>
<evidence type="ECO:0000313" key="2">
    <source>
        <dbReference type="Proteomes" id="UP000015102"/>
    </source>
</evidence>
<dbReference type="EMBL" id="CAQQ02047816">
    <property type="status" value="NOT_ANNOTATED_CDS"/>
    <property type="molecule type" value="Genomic_DNA"/>
</dbReference>
<dbReference type="Proteomes" id="UP000015102">
    <property type="component" value="Unassembled WGS sequence"/>
</dbReference>
<proteinExistence type="predicted"/>
<organism evidence="1 2">
    <name type="scientific">Megaselia scalaris</name>
    <name type="common">Humpbacked fly</name>
    <name type="synonym">Phora scalaris</name>
    <dbReference type="NCBI Taxonomy" id="36166"/>
    <lineage>
        <taxon>Eukaryota</taxon>
        <taxon>Metazoa</taxon>
        <taxon>Ecdysozoa</taxon>
        <taxon>Arthropoda</taxon>
        <taxon>Hexapoda</taxon>
        <taxon>Insecta</taxon>
        <taxon>Pterygota</taxon>
        <taxon>Neoptera</taxon>
        <taxon>Endopterygota</taxon>
        <taxon>Diptera</taxon>
        <taxon>Brachycera</taxon>
        <taxon>Muscomorpha</taxon>
        <taxon>Platypezoidea</taxon>
        <taxon>Phoridae</taxon>
        <taxon>Megaseliini</taxon>
        <taxon>Megaselia</taxon>
    </lineage>
</organism>
<evidence type="ECO:0000313" key="1">
    <source>
        <dbReference type="EnsemblMetazoa" id="MESCA000534-PA"/>
    </source>
</evidence>
<protein>
    <submittedName>
        <fullName evidence="1">Uncharacterized protein</fullName>
    </submittedName>
</protein>
<sequence length="60" mass="6620">MKISTNCAKILYQVQLSIVKVATSSPTSNKSSVEEGSPSRVIRIIDPYQFDFMPEKSVIG</sequence>
<dbReference type="HOGENOM" id="CLU_2944325_0_0_1"/>
<keyword evidence="2" id="KW-1185">Reference proteome</keyword>
<reference evidence="1" key="2">
    <citation type="submission" date="2015-06" db="UniProtKB">
        <authorList>
            <consortium name="EnsemblMetazoa"/>
        </authorList>
    </citation>
    <scope>IDENTIFICATION</scope>
</reference>
<reference evidence="2" key="1">
    <citation type="submission" date="2013-02" db="EMBL/GenBank/DDBJ databases">
        <authorList>
            <person name="Hughes D."/>
        </authorList>
    </citation>
    <scope>NUCLEOTIDE SEQUENCE</scope>
    <source>
        <strain>Durham</strain>
        <strain evidence="2">NC isolate 2 -- Noor lab</strain>
    </source>
</reference>